<dbReference type="AlphaFoldDB" id="H3ZIY6"/>
<dbReference type="PATRIC" id="fig|1129374.4.peg.3323"/>
<comment type="caution">
    <text evidence="3">The sequence shown here is derived from an EMBL/GenBank/DDBJ whole genome shotgun (WGS) entry which is preliminary data.</text>
</comment>
<dbReference type="InterPro" id="IPR020103">
    <property type="entry name" value="PsdUridine_synth_cat_dom_sf"/>
</dbReference>
<dbReference type="PROSITE" id="PS01129">
    <property type="entry name" value="PSI_RLU"/>
    <property type="match status" value="1"/>
</dbReference>
<name>H3ZIY6_9ALTE</name>
<dbReference type="SUPFAM" id="SSF55120">
    <property type="entry name" value="Pseudouridine synthase"/>
    <property type="match status" value="1"/>
</dbReference>
<dbReference type="InterPro" id="IPR006145">
    <property type="entry name" value="PsdUridine_synth_RsuA/RluA"/>
</dbReference>
<proteinExistence type="inferred from homology"/>
<evidence type="ECO:0000256" key="1">
    <source>
        <dbReference type="ARBA" id="ARBA00010876"/>
    </source>
</evidence>
<dbReference type="InterPro" id="IPR006224">
    <property type="entry name" value="PsdUridine_synth_RluA-like_CS"/>
</dbReference>
<dbReference type="Proteomes" id="UP000012046">
    <property type="component" value="Unassembled WGS sequence"/>
</dbReference>
<accession>H3ZIY6</accession>
<sequence>MLKPMTDAFQIVAQTDDFYVLNKAAGVSFHSEQGPGLVALAEQQLAQKLYPVHRLDKVTSGLLLLARRPEVAAELTRLFAKRQVQKCYLALSAARPQKKQGWVKGPMQPARRGAWRLGQGEQAPAVTYFVSQGYQDAPFRAFLLKPFTGKTHQLRVALKSVGAAILGDELYGGAVADRVYLHAYALSFSLFGKQYQFQVLPDSGAAFAELLQLGLPSSWLTPADFPWPSAPAQLAACSDQDE</sequence>
<organism evidence="3 4">
    <name type="scientific">Alishewanella jeotgali KCTC 22429</name>
    <dbReference type="NCBI Taxonomy" id="1129374"/>
    <lineage>
        <taxon>Bacteria</taxon>
        <taxon>Pseudomonadati</taxon>
        <taxon>Pseudomonadota</taxon>
        <taxon>Gammaproteobacteria</taxon>
        <taxon>Alteromonadales</taxon>
        <taxon>Alteromonadaceae</taxon>
        <taxon>Alishewanella</taxon>
    </lineage>
</organism>
<dbReference type="GO" id="GO:0000455">
    <property type="term" value="P:enzyme-directed rRNA pseudouridine synthesis"/>
    <property type="evidence" value="ECO:0007669"/>
    <property type="project" value="TreeGrafter"/>
</dbReference>
<dbReference type="GO" id="GO:0140098">
    <property type="term" value="F:catalytic activity, acting on RNA"/>
    <property type="evidence" value="ECO:0007669"/>
    <property type="project" value="UniProtKB-ARBA"/>
</dbReference>
<reference evidence="3 4" key="1">
    <citation type="journal article" date="2012" name="J. Bacteriol.">
        <title>Genome Sequence of Extracellular-Protease-Producing Alishewanella jeotgali Isolated from Traditional Korean Fermented Seafood.</title>
        <authorList>
            <person name="Jung J."/>
            <person name="Chun J."/>
            <person name="Park W."/>
        </authorList>
    </citation>
    <scope>NUCLEOTIDE SEQUENCE [LARGE SCALE GENOMIC DNA]</scope>
    <source>
        <strain evidence="3 4">KCTC 22429</strain>
    </source>
</reference>
<dbReference type="Pfam" id="PF00849">
    <property type="entry name" value="PseudoU_synth_2"/>
    <property type="match status" value="1"/>
</dbReference>
<evidence type="ECO:0000259" key="2">
    <source>
        <dbReference type="Pfam" id="PF00849"/>
    </source>
</evidence>
<dbReference type="GO" id="GO:0003723">
    <property type="term" value="F:RNA binding"/>
    <property type="evidence" value="ECO:0007669"/>
    <property type="project" value="InterPro"/>
</dbReference>
<evidence type="ECO:0000313" key="4">
    <source>
        <dbReference type="Proteomes" id="UP000012046"/>
    </source>
</evidence>
<comment type="similarity">
    <text evidence="1">Belongs to the pseudouridine synthase RluA family.</text>
</comment>
<dbReference type="GO" id="GO:0009982">
    <property type="term" value="F:pseudouridine synthase activity"/>
    <property type="evidence" value="ECO:0007669"/>
    <property type="project" value="InterPro"/>
</dbReference>
<keyword evidence="4" id="KW-1185">Reference proteome</keyword>
<evidence type="ECO:0000313" key="3">
    <source>
        <dbReference type="EMBL" id="EHR39455.1"/>
    </source>
</evidence>
<dbReference type="Gene3D" id="3.30.2350.10">
    <property type="entry name" value="Pseudouridine synthase"/>
    <property type="match status" value="1"/>
</dbReference>
<dbReference type="eggNOG" id="COG0564">
    <property type="taxonomic scope" value="Bacteria"/>
</dbReference>
<dbReference type="PANTHER" id="PTHR21600">
    <property type="entry name" value="MITOCHONDRIAL RNA PSEUDOURIDINE SYNTHASE"/>
    <property type="match status" value="1"/>
</dbReference>
<feature type="domain" description="Pseudouridine synthase RsuA/RluA-like" evidence="2">
    <location>
        <begin position="17"/>
        <end position="159"/>
    </location>
</feature>
<protein>
    <submittedName>
        <fullName evidence="3">23S rRNA pseudouridylate synthase</fullName>
    </submittedName>
</protein>
<dbReference type="CDD" id="cd02869">
    <property type="entry name" value="PseudoU_synth_RluA_like"/>
    <property type="match status" value="1"/>
</dbReference>
<dbReference type="InterPro" id="IPR050188">
    <property type="entry name" value="RluA_PseudoU_synthase"/>
</dbReference>
<dbReference type="PANTHER" id="PTHR21600:SF87">
    <property type="entry name" value="RNA PSEUDOURIDYLATE SYNTHASE DOMAIN-CONTAINING PROTEIN 1"/>
    <property type="match status" value="1"/>
</dbReference>
<dbReference type="STRING" id="1129374.AJE_16769"/>
<gene>
    <name evidence="3" type="ORF">AJE_16769</name>
</gene>
<dbReference type="EMBL" id="AHTH01000055">
    <property type="protein sequence ID" value="EHR39455.1"/>
    <property type="molecule type" value="Genomic_DNA"/>
</dbReference>